<protein>
    <recommendedName>
        <fullName evidence="2">N-acetylmuramoyl-L-alanine amidase</fullName>
        <ecNumber evidence="2">3.5.1.28</ecNumber>
    </recommendedName>
</protein>
<dbReference type="PANTHER" id="PTHR30404">
    <property type="entry name" value="N-ACETYLMURAMOYL-L-ALANINE AMIDASE"/>
    <property type="match status" value="1"/>
</dbReference>
<dbReference type="InterPro" id="IPR002508">
    <property type="entry name" value="MurNAc-LAA_cat"/>
</dbReference>
<evidence type="ECO:0000259" key="5">
    <source>
        <dbReference type="SMART" id="SM00646"/>
    </source>
</evidence>
<dbReference type="InterPro" id="IPR021731">
    <property type="entry name" value="AMIN_dom"/>
</dbReference>
<comment type="caution">
    <text evidence="6">The sequence shown here is derived from an EMBL/GenBank/DDBJ whole genome shotgun (WGS) entry which is preliminary data.</text>
</comment>
<evidence type="ECO:0000256" key="2">
    <source>
        <dbReference type="ARBA" id="ARBA00011901"/>
    </source>
</evidence>
<organism evidence="6 7">
    <name type="scientific">Chitinophaga dinghuensis</name>
    <dbReference type="NCBI Taxonomy" id="1539050"/>
    <lineage>
        <taxon>Bacteria</taxon>
        <taxon>Pseudomonadati</taxon>
        <taxon>Bacteroidota</taxon>
        <taxon>Chitinophagia</taxon>
        <taxon>Chitinophagales</taxon>
        <taxon>Chitinophagaceae</taxon>
        <taxon>Chitinophaga</taxon>
    </lineage>
</organism>
<dbReference type="GO" id="GO:0009253">
    <property type="term" value="P:peptidoglycan catabolic process"/>
    <property type="evidence" value="ECO:0007669"/>
    <property type="project" value="InterPro"/>
</dbReference>
<feature type="chain" id="PRO_5016280193" description="N-acetylmuramoyl-L-alanine amidase" evidence="4">
    <location>
        <begin position="23"/>
        <end position="579"/>
    </location>
</feature>
<feature type="domain" description="MurNAc-LAA" evidence="5">
    <location>
        <begin position="462"/>
        <end position="571"/>
    </location>
</feature>
<dbReference type="GO" id="GO:0030288">
    <property type="term" value="C:outer membrane-bounded periplasmic space"/>
    <property type="evidence" value="ECO:0007669"/>
    <property type="project" value="TreeGrafter"/>
</dbReference>
<gene>
    <name evidence="6" type="ORF">CLV59_102458</name>
</gene>
<dbReference type="GO" id="GO:0008745">
    <property type="term" value="F:N-acetylmuramoyl-L-alanine amidase activity"/>
    <property type="evidence" value="ECO:0007669"/>
    <property type="project" value="UniProtKB-EC"/>
</dbReference>
<comment type="catalytic activity">
    <reaction evidence="1">
        <text>Hydrolyzes the link between N-acetylmuramoyl residues and L-amino acid residues in certain cell-wall glycopeptides.</text>
        <dbReference type="EC" id="3.5.1.28"/>
    </reaction>
</comment>
<evidence type="ECO:0000313" key="7">
    <source>
        <dbReference type="Proteomes" id="UP000249819"/>
    </source>
</evidence>
<dbReference type="EC" id="3.5.1.28" evidence="2"/>
<dbReference type="Gene3D" id="2.60.40.3500">
    <property type="match status" value="1"/>
</dbReference>
<dbReference type="SUPFAM" id="SSF53187">
    <property type="entry name" value="Zn-dependent exopeptidases"/>
    <property type="match status" value="1"/>
</dbReference>
<evidence type="ECO:0000256" key="4">
    <source>
        <dbReference type="SAM" id="SignalP"/>
    </source>
</evidence>
<dbReference type="OrthoDB" id="9806267at2"/>
<evidence type="ECO:0000313" key="6">
    <source>
        <dbReference type="EMBL" id="RAJ85753.1"/>
    </source>
</evidence>
<proteinExistence type="predicted"/>
<dbReference type="AlphaFoldDB" id="A0A327W8P5"/>
<accession>A0A327W8P5</accession>
<dbReference type="Proteomes" id="UP000249819">
    <property type="component" value="Unassembled WGS sequence"/>
</dbReference>
<keyword evidence="7" id="KW-1185">Reference proteome</keyword>
<evidence type="ECO:0000256" key="3">
    <source>
        <dbReference type="ARBA" id="ARBA00022801"/>
    </source>
</evidence>
<reference evidence="6 7" key="1">
    <citation type="submission" date="2018-06" db="EMBL/GenBank/DDBJ databases">
        <title>Genomic Encyclopedia of Archaeal and Bacterial Type Strains, Phase II (KMG-II): from individual species to whole genera.</title>
        <authorList>
            <person name="Goeker M."/>
        </authorList>
    </citation>
    <scope>NUCLEOTIDE SEQUENCE [LARGE SCALE GENOMIC DNA]</scope>
    <source>
        <strain evidence="6 7">DSM 29821</strain>
    </source>
</reference>
<evidence type="ECO:0000256" key="1">
    <source>
        <dbReference type="ARBA" id="ARBA00001561"/>
    </source>
</evidence>
<keyword evidence="4" id="KW-0732">Signal</keyword>
<dbReference type="EMBL" id="QLMA01000002">
    <property type="protein sequence ID" value="RAJ85753.1"/>
    <property type="molecule type" value="Genomic_DNA"/>
</dbReference>
<dbReference type="Pfam" id="PF11741">
    <property type="entry name" value="AMIN"/>
    <property type="match status" value="1"/>
</dbReference>
<dbReference type="Pfam" id="PF01520">
    <property type="entry name" value="Amidase_3"/>
    <property type="match status" value="1"/>
</dbReference>
<feature type="signal peptide" evidence="4">
    <location>
        <begin position="1"/>
        <end position="22"/>
    </location>
</feature>
<sequence length="579" mass="64392">MKQATKIITILTVLCFPLLAQSQVSIKLSQPSREQNNVNTSKQFIAGRTCIGCKLTINNDSVYVYPTGTFAVKKELVQGKTTFVLHVRDSTGESYTKTIVYYYSPAPAPRPTETFKIDFIEVSPKGNLEVTEGDTLKVKVKAYPGQKAFWFNDTPLTELPAAQSSGVPGYYVGSYIITPNDSLLNGKLTVSLKGRNGQTAYLTSPNRYRYMRMESPRTGRTIDNMTYITSATEGDRLGPEKLGYLDKGVLLQIIGRQGEYYKVKLSSKKNAYIPAAFLDTEIPQEGVPVSIVSDVQIYGDDKYDYVTVNLSDKLPYISTQTNDPGKIIIDIHGAYAEQRINNQLRNTAEITQASWGQPTHDVFRMILSLKHNVWGYKMYYEGNKLVVRVKRVPPNLALSNMTIGVDPGHGGSNYGATGLTGAIEKNLTLGMSLLLRNALEKEGAKVLITRTSDQFVNNEERLSYYRQVDPDILLSIHMNSSANPVDVFGTATYYRLPFCEPLSAAIHKRLLETGLADFGNNGNFNFILNNPTEFPDALIETLFISNPGDEAAILEPAFQQELVQKIIQGLKDYIIQAKK</sequence>
<dbReference type="SMART" id="SM00646">
    <property type="entry name" value="Ami_3"/>
    <property type="match status" value="1"/>
</dbReference>
<dbReference type="Gene3D" id="3.40.630.40">
    <property type="entry name" value="Zn-dependent exopeptidases"/>
    <property type="match status" value="1"/>
</dbReference>
<dbReference type="CDD" id="cd02696">
    <property type="entry name" value="MurNAc-LAA"/>
    <property type="match status" value="1"/>
</dbReference>
<dbReference type="PANTHER" id="PTHR30404:SF0">
    <property type="entry name" value="N-ACETYLMURAMOYL-L-ALANINE AMIDASE AMIC"/>
    <property type="match status" value="1"/>
</dbReference>
<name>A0A327W8P5_9BACT</name>
<keyword evidence="3" id="KW-0378">Hydrolase</keyword>
<dbReference type="InterPro" id="IPR050695">
    <property type="entry name" value="N-acetylmuramoyl_amidase_3"/>
</dbReference>
<dbReference type="RefSeq" id="WP_111591389.1">
    <property type="nucleotide sequence ID" value="NZ_QLMA01000002.1"/>
</dbReference>